<evidence type="ECO:0000313" key="10">
    <source>
        <dbReference type="Proteomes" id="UP001239795"/>
    </source>
</evidence>
<dbReference type="Gene3D" id="3.20.20.100">
    <property type="entry name" value="NADP-dependent oxidoreductase domain"/>
    <property type="match status" value="1"/>
</dbReference>
<proteinExistence type="inferred from homology"/>
<protein>
    <submittedName>
        <fullName evidence="9">Aldo/keto reductase</fullName>
    </submittedName>
</protein>
<comment type="caution">
    <text evidence="9">The sequence shown here is derived from an EMBL/GenBank/DDBJ whole genome shotgun (WGS) entry which is preliminary data.</text>
</comment>
<evidence type="ECO:0000256" key="6">
    <source>
        <dbReference type="SAM" id="MobiDB-lite"/>
    </source>
</evidence>
<dbReference type="Pfam" id="PF00331">
    <property type="entry name" value="Glyco_hydro_10"/>
    <property type="match status" value="1"/>
</dbReference>
<dbReference type="SUPFAM" id="SSF51445">
    <property type="entry name" value="(Trans)glycosidases"/>
    <property type="match status" value="1"/>
</dbReference>
<dbReference type="GO" id="GO:0000272">
    <property type="term" value="P:polysaccharide catabolic process"/>
    <property type="evidence" value="ECO:0007669"/>
    <property type="project" value="UniProtKB-KW"/>
</dbReference>
<dbReference type="CDD" id="cd19071">
    <property type="entry name" value="AKR_AKR1-5-like"/>
    <property type="match status" value="1"/>
</dbReference>
<evidence type="ECO:0000256" key="2">
    <source>
        <dbReference type="ARBA" id="ARBA00022801"/>
    </source>
</evidence>
<keyword evidence="5" id="KW-0624">Polysaccharide degradation</keyword>
<dbReference type="InterPro" id="IPR023210">
    <property type="entry name" value="NADP_OxRdtase_dom"/>
</dbReference>
<dbReference type="InterPro" id="IPR020471">
    <property type="entry name" value="AKR"/>
</dbReference>
<dbReference type="SMART" id="SM00633">
    <property type="entry name" value="Glyco_10"/>
    <property type="match status" value="1"/>
</dbReference>
<accession>A0AAI9UPT7</accession>
<dbReference type="Gene3D" id="3.20.20.80">
    <property type="entry name" value="Glycosidases"/>
    <property type="match status" value="1"/>
</dbReference>
<dbReference type="PROSITE" id="PS00062">
    <property type="entry name" value="ALDOKETO_REDUCTASE_2"/>
    <property type="match status" value="1"/>
</dbReference>
<keyword evidence="3" id="KW-0560">Oxidoreductase</keyword>
<keyword evidence="2" id="KW-0378">Hydrolase</keyword>
<dbReference type="EMBL" id="MLGG01000011">
    <property type="protein sequence ID" value="KAK1461121.1"/>
    <property type="molecule type" value="Genomic_DNA"/>
</dbReference>
<dbReference type="FunFam" id="3.20.20.100:FF:000002">
    <property type="entry name" value="2,5-diketo-D-gluconic acid reductase A"/>
    <property type="match status" value="1"/>
</dbReference>
<organism evidence="9 10">
    <name type="scientific">Colletotrichum melonis</name>
    <dbReference type="NCBI Taxonomy" id="1209925"/>
    <lineage>
        <taxon>Eukaryota</taxon>
        <taxon>Fungi</taxon>
        <taxon>Dikarya</taxon>
        <taxon>Ascomycota</taxon>
        <taxon>Pezizomycotina</taxon>
        <taxon>Sordariomycetes</taxon>
        <taxon>Hypocreomycetidae</taxon>
        <taxon>Glomerellales</taxon>
        <taxon>Glomerellaceae</taxon>
        <taxon>Colletotrichum</taxon>
        <taxon>Colletotrichum acutatum species complex</taxon>
    </lineage>
</organism>
<keyword evidence="10" id="KW-1185">Reference proteome</keyword>
<evidence type="ECO:0000256" key="7">
    <source>
        <dbReference type="SAM" id="SignalP"/>
    </source>
</evidence>
<dbReference type="GO" id="GO:0016616">
    <property type="term" value="F:oxidoreductase activity, acting on the CH-OH group of donors, NAD or NADP as acceptor"/>
    <property type="evidence" value="ECO:0007669"/>
    <property type="project" value="UniProtKB-ARBA"/>
</dbReference>
<name>A0AAI9UPT7_9PEZI</name>
<feature type="chain" id="PRO_5042525658" evidence="7">
    <location>
        <begin position="19"/>
        <end position="810"/>
    </location>
</feature>
<dbReference type="InterPro" id="IPR001000">
    <property type="entry name" value="GH10_dom"/>
</dbReference>
<feature type="region of interest" description="Disordered" evidence="6">
    <location>
        <begin position="389"/>
        <end position="421"/>
    </location>
</feature>
<feature type="signal peptide" evidence="7">
    <location>
        <begin position="1"/>
        <end position="18"/>
    </location>
</feature>
<evidence type="ECO:0000313" key="9">
    <source>
        <dbReference type="EMBL" id="KAK1461121.1"/>
    </source>
</evidence>
<dbReference type="InterPro" id="IPR036812">
    <property type="entry name" value="NAD(P)_OxRdtase_dom_sf"/>
</dbReference>
<keyword evidence="4" id="KW-0119">Carbohydrate metabolism</keyword>
<evidence type="ECO:0000256" key="1">
    <source>
        <dbReference type="ARBA" id="ARBA00007495"/>
    </source>
</evidence>
<evidence type="ECO:0000259" key="8">
    <source>
        <dbReference type="PROSITE" id="PS51760"/>
    </source>
</evidence>
<dbReference type="GO" id="GO:0031176">
    <property type="term" value="F:endo-1,4-beta-xylanase activity"/>
    <property type="evidence" value="ECO:0007669"/>
    <property type="project" value="UniProtKB-ARBA"/>
</dbReference>
<dbReference type="PANTHER" id="PTHR11732">
    <property type="entry name" value="ALDO/KETO REDUCTASE"/>
    <property type="match status" value="1"/>
</dbReference>
<dbReference type="SUPFAM" id="SSF51430">
    <property type="entry name" value="NAD(P)-linked oxidoreductase"/>
    <property type="match status" value="1"/>
</dbReference>
<sequence length="810" mass="87362">MARLTSWLIISAWGGVASVSAQGLHELAVKSGKLFFGTATDTNLFNDAAYMAVLNKTGEFGLVVPENSQKWDATEKTQNEFQFTNPDSVRAVAQANKQMMRCHALTWHSQLPQFVSTGTWTPETLTPVIQAHISNVVTHYKGACYSWDVVNEALADNGTLRDSVFSRTLGADFIPISFKAAAAADPAAKLYYNDFSLEFNSNKTDGAVKIVQDLKAANVKIDGIGFQSHFQVGKTPSQDTLNKVMTRFTDLGLEVALTELDVRHDKLPADDAAIQQQAKDYGTVVKTCVDNAKCVGIVVWEFTDKYSWIPSTFSGAGDACLFDKDMKPKPAYTAVAAALGGPAVAAAPVAAPPPAAGAQDAEVVLSSGSSASGAGAGIAATVADAGTESEADADSGAGASSKSKAKSNVEAATKSPSSSGTPRFEAVLLISPLVATGIGWLFWNRDDAISKRRGEKEILPKDRASKYCGLEITVRSRFLNSFTMVYLKTLVAAAAGAGLAQASLSGLDKIPPLGLGTWLSDKSKVADAVAFAVGEVGYNHIDAALIYRNEDQTGKGLASSGVARKDVWVTSKLWNTDHRADRAAAAIKKSISDLGVDYLDLYLIHWPVAFIPDDPNNALDRETTLVDTWKTLESFVKANLTRHIGLSNFAKADVETILKAAEIKPYAHEFETHPYLQQQEFVDWHKEKGIEVIAYSPLANTNPTYSDDLPAIYQDKFWVDVAAKKGVSVFQAVLAWGIQRGTSVIPKSTKDSHIISNRKALEIEFTEEELKEIAKQDKKHRLSNPGAKWGVKLFADLDDPGRNEPTSEEL</sequence>
<comment type="similarity">
    <text evidence="1">Belongs to the glycosyl hydrolase 10 (cellulase F) family.</text>
</comment>
<dbReference type="InterPro" id="IPR018170">
    <property type="entry name" value="Aldo/ket_reductase_CS"/>
</dbReference>
<dbReference type="Proteomes" id="UP001239795">
    <property type="component" value="Unassembled WGS sequence"/>
</dbReference>
<evidence type="ECO:0000256" key="3">
    <source>
        <dbReference type="ARBA" id="ARBA00023002"/>
    </source>
</evidence>
<keyword evidence="7" id="KW-0732">Signal</keyword>
<dbReference type="InterPro" id="IPR017853">
    <property type="entry name" value="GH"/>
</dbReference>
<dbReference type="AlphaFoldDB" id="A0AAI9UPT7"/>
<dbReference type="PRINTS" id="PR00069">
    <property type="entry name" value="ALDKETRDTASE"/>
</dbReference>
<reference evidence="9 10" key="1">
    <citation type="submission" date="2016-10" db="EMBL/GenBank/DDBJ databases">
        <title>The genome sequence of Colletotrichum fioriniae PJ7.</title>
        <authorList>
            <person name="Baroncelli R."/>
        </authorList>
    </citation>
    <scope>NUCLEOTIDE SEQUENCE [LARGE SCALE GENOMIC DNA]</scope>
    <source>
        <strain evidence="9">Col 31</strain>
    </source>
</reference>
<gene>
    <name evidence="9" type="ORF">CMEL01_14757</name>
</gene>
<evidence type="ECO:0000256" key="4">
    <source>
        <dbReference type="ARBA" id="ARBA00023277"/>
    </source>
</evidence>
<feature type="domain" description="GH10" evidence="8">
    <location>
        <begin position="18"/>
        <end position="338"/>
    </location>
</feature>
<dbReference type="PROSITE" id="PS51760">
    <property type="entry name" value="GH10_2"/>
    <property type="match status" value="1"/>
</dbReference>
<evidence type="ECO:0000256" key="5">
    <source>
        <dbReference type="ARBA" id="ARBA00023326"/>
    </source>
</evidence>
<dbReference type="Pfam" id="PF00248">
    <property type="entry name" value="Aldo_ket_red"/>
    <property type="match status" value="1"/>
</dbReference>